<evidence type="ECO:0000313" key="4">
    <source>
        <dbReference type="Proteomes" id="UP000199494"/>
    </source>
</evidence>
<dbReference type="RefSeq" id="WP_091798003.1">
    <property type="nucleotide sequence ID" value="NZ_CP016353.1"/>
</dbReference>
<keyword evidence="2" id="KW-0520">NAD</keyword>
<dbReference type="CDD" id="cd05300">
    <property type="entry name" value="2-Hacid_dh_1"/>
    <property type="match status" value="1"/>
</dbReference>
<evidence type="ECO:0000313" key="3">
    <source>
        <dbReference type="EMBL" id="SDC28924.1"/>
    </source>
</evidence>
<dbReference type="KEGG" id="pmad:BAY61_13845"/>
<gene>
    <name evidence="3" type="ORF">SAMN05421630_1011153</name>
</gene>
<keyword evidence="1" id="KW-0560">Oxidoreductase</keyword>
<evidence type="ECO:0000256" key="1">
    <source>
        <dbReference type="ARBA" id="ARBA00023002"/>
    </source>
</evidence>
<keyword evidence="4" id="KW-1185">Reference proteome</keyword>
<evidence type="ECO:0000256" key="2">
    <source>
        <dbReference type="ARBA" id="ARBA00023027"/>
    </source>
</evidence>
<dbReference type="PROSITE" id="PS00671">
    <property type="entry name" value="D_2_HYDROXYACID_DH_3"/>
    <property type="match status" value="1"/>
</dbReference>
<dbReference type="Gene3D" id="3.40.50.720">
    <property type="entry name" value="NAD(P)-binding Rossmann-like Domain"/>
    <property type="match status" value="2"/>
</dbReference>
<dbReference type="GO" id="GO:0016616">
    <property type="term" value="F:oxidoreductase activity, acting on the CH-OH group of donors, NAD or NADP as acceptor"/>
    <property type="evidence" value="ECO:0007669"/>
    <property type="project" value="UniProtKB-ARBA"/>
</dbReference>
<proteinExistence type="predicted"/>
<organism evidence="3 4">
    <name type="scientific">Prauserella marina</name>
    <dbReference type="NCBI Taxonomy" id="530584"/>
    <lineage>
        <taxon>Bacteria</taxon>
        <taxon>Bacillati</taxon>
        <taxon>Actinomycetota</taxon>
        <taxon>Actinomycetes</taxon>
        <taxon>Pseudonocardiales</taxon>
        <taxon>Pseudonocardiaceae</taxon>
        <taxon>Prauserella</taxon>
    </lineage>
</organism>
<dbReference type="PANTHER" id="PTHR43333:SF1">
    <property type="entry name" value="D-ISOMER SPECIFIC 2-HYDROXYACID DEHYDROGENASE NAD-BINDING DOMAIN-CONTAINING PROTEIN"/>
    <property type="match status" value="1"/>
</dbReference>
<dbReference type="InterPro" id="IPR029753">
    <property type="entry name" value="D-isomer_DH_CS"/>
</dbReference>
<dbReference type="GO" id="GO:0051287">
    <property type="term" value="F:NAD binding"/>
    <property type="evidence" value="ECO:0007669"/>
    <property type="project" value="InterPro"/>
</dbReference>
<name>A0A222VPQ7_9PSEU</name>
<dbReference type="OrthoDB" id="4324715at2"/>
<dbReference type="Proteomes" id="UP000199494">
    <property type="component" value="Unassembled WGS sequence"/>
</dbReference>
<dbReference type="SUPFAM" id="SSF51735">
    <property type="entry name" value="NAD(P)-binding Rossmann-fold domains"/>
    <property type="match status" value="1"/>
</dbReference>
<sequence length="350" mass="38119">MADTPLRIVAAIPFAPEFPKLVESVDPGIELITEPSLLRPNRHVSHDPDSPRFARTGEEQRAYEKMVEQGDILYGIPDQNPELLAKTVRANPDLRWVHTKAAGGGATVRAAGLTETELDRVAFTTSAGVHAGPLAEFAIFGLLAGAKNLRRLQNLQQQRVWAPHWAMGQLRDHTVLILGLGGIGKETARLAHAFGARVLGVKRRPEPVPYVDSVHGVDELGDIAGQVDAVVVTLPGTRYTTNLVDGPLLAAMKPGVVIVNVGRGTVIDEPALIDALRREHVGFACLDVTATEPLPADSPLWNMSRVLISSHTAAEDPAEDSRIAELFAENLGRFLRRDPMRNLVDRKHFY</sequence>
<dbReference type="STRING" id="530584.SAMN05421630_1011153"/>
<protein>
    <submittedName>
        <fullName evidence="3">Phosphoglycerate dehydrogenase</fullName>
    </submittedName>
</protein>
<dbReference type="AlphaFoldDB" id="A0A222VPQ7"/>
<dbReference type="Pfam" id="PF02826">
    <property type="entry name" value="2-Hacid_dh_C"/>
    <property type="match status" value="1"/>
</dbReference>
<dbReference type="InterPro" id="IPR036291">
    <property type="entry name" value="NAD(P)-bd_dom_sf"/>
</dbReference>
<dbReference type="PANTHER" id="PTHR43333">
    <property type="entry name" value="2-HACID_DH_C DOMAIN-CONTAINING PROTEIN"/>
    <property type="match status" value="1"/>
</dbReference>
<accession>A0A222VPQ7</accession>
<dbReference type="EMBL" id="FMZE01000001">
    <property type="protein sequence ID" value="SDC28924.1"/>
    <property type="molecule type" value="Genomic_DNA"/>
</dbReference>
<dbReference type="InterPro" id="IPR006140">
    <property type="entry name" value="D-isomer_DH_NAD-bd"/>
</dbReference>
<reference evidence="3 4" key="1">
    <citation type="submission" date="2016-10" db="EMBL/GenBank/DDBJ databases">
        <authorList>
            <person name="de Groot N.N."/>
        </authorList>
    </citation>
    <scope>NUCLEOTIDE SEQUENCE [LARGE SCALE GENOMIC DNA]</scope>
    <source>
        <strain evidence="3 4">CGMCC 4.5506</strain>
    </source>
</reference>